<name>A0A813KY28_POLGL</name>
<reference evidence="1" key="1">
    <citation type="submission" date="2021-02" db="EMBL/GenBank/DDBJ databases">
        <authorList>
            <person name="Dougan E. K."/>
            <person name="Rhodes N."/>
            <person name="Thang M."/>
            <person name="Chan C."/>
        </authorList>
    </citation>
    <scope>NUCLEOTIDE SEQUENCE</scope>
</reference>
<dbReference type="AlphaFoldDB" id="A0A813KY28"/>
<dbReference type="Proteomes" id="UP000626109">
    <property type="component" value="Unassembled WGS sequence"/>
</dbReference>
<protein>
    <submittedName>
        <fullName evidence="1">Uncharacterized protein</fullName>
    </submittedName>
</protein>
<gene>
    <name evidence="1" type="ORF">PGLA2088_LOCUS40181</name>
</gene>
<evidence type="ECO:0000313" key="1">
    <source>
        <dbReference type="EMBL" id="CAE8718635.1"/>
    </source>
</evidence>
<comment type="caution">
    <text evidence="1">The sequence shown here is derived from an EMBL/GenBank/DDBJ whole genome shotgun (WGS) entry which is preliminary data.</text>
</comment>
<accession>A0A813KY28</accession>
<proteinExistence type="predicted"/>
<sequence length="163" mass="17926">MAECGLQAQQEDRQSHLGGVLRAVVEGADAGALALKPPSGGKSVQVGTIFGHVMTALMFGRPADLSKLSQQCDSVPPGKQEWERIEEAFSTFGAEVNAAEGYQAKQILAVILGECVNREPTAKSDADRAQEGRWYNCVRWYEALKRTSFPVQFDREAKRQRIE</sequence>
<evidence type="ECO:0000313" key="2">
    <source>
        <dbReference type="Proteomes" id="UP000626109"/>
    </source>
</evidence>
<dbReference type="EMBL" id="CAJNNW010033393">
    <property type="protein sequence ID" value="CAE8718635.1"/>
    <property type="molecule type" value="Genomic_DNA"/>
</dbReference>
<organism evidence="1 2">
    <name type="scientific">Polarella glacialis</name>
    <name type="common">Dinoflagellate</name>
    <dbReference type="NCBI Taxonomy" id="89957"/>
    <lineage>
        <taxon>Eukaryota</taxon>
        <taxon>Sar</taxon>
        <taxon>Alveolata</taxon>
        <taxon>Dinophyceae</taxon>
        <taxon>Suessiales</taxon>
        <taxon>Suessiaceae</taxon>
        <taxon>Polarella</taxon>
    </lineage>
</organism>